<proteinExistence type="inferred from homology"/>
<dbReference type="InterPro" id="IPR036388">
    <property type="entry name" value="WH-like_DNA-bd_sf"/>
</dbReference>
<evidence type="ECO:0000313" key="4">
    <source>
        <dbReference type="Proteomes" id="UP000222542"/>
    </source>
</evidence>
<dbReference type="GO" id="GO:0043531">
    <property type="term" value="F:ADP binding"/>
    <property type="evidence" value="ECO:0007669"/>
    <property type="project" value="InterPro"/>
</dbReference>
<gene>
    <name evidence="3" type="ORF">T459_24018</name>
</gene>
<dbReference type="Gene3D" id="1.10.10.10">
    <property type="entry name" value="Winged helix-like DNA-binding domain superfamily/Winged helix DNA-binding domain"/>
    <property type="match status" value="1"/>
</dbReference>
<reference evidence="3 4" key="2">
    <citation type="journal article" date="2017" name="Genome Biol.">
        <title>New reference genome sequences of hot pepper reveal the massive evolution of plant disease-resistance genes by retroduplication.</title>
        <authorList>
            <person name="Kim S."/>
            <person name="Park J."/>
            <person name="Yeom S.I."/>
            <person name="Kim Y.M."/>
            <person name="Seo E."/>
            <person name="Kim K.T."/>
            <person name="Kim M.S."/>
            <person name="Lee J.M."/>
            <person name="Cheong K."/>
            <person name="Shin H.S."/>
            <person name="Kim S.B."/>
            <person name="Han K."/>
            <person name="Lee J."/>
            <person name="Park M."/>
            <person name="Lee H.A."/>
            <person name="Lee H.Y."/>
            <person name="Lee Y."/>
            <person name="Oh S."/>
            <person name="Lee J.H."/>
            <person name="Choi E."/>
            <person name="Choi E."/>
            <person name="Lee S.E."/>
            <person name="Jeon J."/>
            <person name="Kim H."/>
            <person name="Choi G."/>
            <person name="Song H."/>
            <person name="Lee J."/>
            <person name="Lee S.C."/>
            <person name="Kwon J.K."/>
            <person name="Lee H.Y."/>
            <person name="Koo N."/>
            <person name="Hong Y."/>
            <person name="Kim R.W."/>
            <person name="Kang W.H."/>
            <person name="Huh J.H."/>
            <person name="Kang B.C."/>
            <person name="Yang T.J."/>
            <person name="Lee Y.H."/>
            <person name="Bennetzen J.L."/>
            <person name="Choi D."/>
        </authorList>
    </citation>
    <scope>NUCLEOTIDE SEQUENCE [LARGE SCALE GENOMIC DNA]</scope>
    <source>
        <strain evidence="4">cv. CM334</strain>
    </source>
</reference>
<dbReference type="SUPFAM" id="SSF52058">
    <property type="entry name" value="L domain-like"/>
    <property type="match status" value="1"/>
</dbReference>
<evidence type="ECO:0000313" key="3">
    <source>
        <dbReference type="EMBL" id="PHT73233.1"/>
    </source>
</evidence>
<dbReference type="SUPFAM" id="SSF52540">
    <property type="entry name" value="P-loop containing nucleoside triphosphate hydrolases"/>
    <property type="match status" value="1"/>
</dbReference>
<dbReference type="InterPro" id="IPR042197">
    <property type="entry name" value="Apaf_helical"/>
</dbReference>
<reference evidence="3 4" key="1">
    <citation type="journal article" date="2014" name="Nat. Genet.">
        <title>Genome sequence of the hot pepper provides insights into the evolution of pungency in Capsicum species.</title>
        <authorList>
            <person name="Kim S."/>
            <person name="Park M."/>
            <person name="Yeom S.I."/>
            <person name="Kim Y.M."/>
            <person name="Lee J.M."/>
            <person name="Lee H.A."/>
            <person name="Seo E."/>
            <person name="Choi J."/>
            <person name="Cheong K."/>
            <person name="Kim K.T."/>
            <person name="Jung K."/>
            <person name="Lee G.W."/>
            <person name="Oh S.K."/>
            <person name="Bae C."/>
            <person name="Kim S.B."/>
            <person name="Lee H.Y."/>
            <person name="Kim S.Y."/>
            <person name="Kim M.S."/>
            <person name="Kang B.C."/>
            <person name="Jo Y.D."/>
            <person name="Yang H.B."/>
            <person name="Jeong H.J."/>
            <person name="Kang W.H."/>
            <person name="Kwon J.K."/>
            <person name="Shin C."/>
            <person name="Lim J.Y."/>
            <person name="Park J.H."/>
            <person name="Huh J.H."/>
            <person name="Kim J.S."/>
            <person name="Kim B.D."/>
            <person name="Cohen O."/>
            <person name="Paran I."/>
            <person name="Suh M.C."/>
            <person name="Lee S.B."/>
            <person name="Kim Y.K."/>
            <person name="Shin Y."/>
            <person name="Noh S.J."/>
            <person name="Park J."/>
            <person name="Seo Y.S."/>
            <person name="Kwon S.Y."/>
            <person name="Kim H.A."/>
            <person name="Park J.M."/>
            <person name="Kim H.J."/>
            <person name="Choi S.B."/>
            <person name="Bosland P.W."/>
            <person name="Reeves G."/>
            <person name="Jo S.H."/>
            <person name="Lee B.W."/>
            <person name="Cho H.T."/>
            <person name="Choi H.S."/>
            <person name="Lee M.S."/>
            <person name="Yu Y."/>
            <person name="Do Choi Y."/>
            <person name="Park B.S."/>
            <person name="van Deynze A."/>
            <person name="Ashrafi H."/>
            <person name="Hill T."/>
            <person name="Kim W.T."/>
            <person name="Pai H.S."/>
            <person name="Ahn H.K."/>
            <person name="Yeam I."/>
            <person name="Giovannoni J.J."/>
            <person name="Rose J.K."/>
            <person name="Sorensen I."/>
            <person name="Lee S.J."/>
            <person name="Kim R.W."/>
            <person name="Choi I.Y."/>
            <person name="Choi B.S."/>
            <person name="Lim J.S."/>
            <person name="Lee Y.H."/>
            <person name="Choi D."/>
        </authorList>
    </citation>
    <scope>NUCLEOTIDE SEQUENCE [LARGE SCALE GENOMIC DNA]</scope>
    <source>
        <strain evidence="4">cv. CM334</strain>
    </source>
</reference>
<organism evidence="3 4">
    <name type="scientific">Capsicum annuum</name>
    <name type="common">Capsicum pepper</name>
    <dbReference type="NCBI Taxonomy" id="4072"/>
    <lineage>
        <taxon>Eukaryota</taxon>
        <taxon>Viridiplantae</taxon>
        <taxon>Streptophyta</taxon>
        <taxon>Embryophyta</taxon>
        <taxon>Tracheophyta</taxon>
        <taxon>Spermatophyta</taxon>
        <taxon>Magnoliopsida</taxon>
        <taxon>eudicotyledons</taxon>
        <taxon>Gunneridae</taxon>
        <taxon>Pentapetalae</taxon>
        <taxon>asterids</taxon>
        <taxon>lamiids</taxon>
        <taxon>Solanales</taxon>
        <taxon>Solanaceae</taxon>
        <taxon>Solanoideae</taxon>
        <taxon>Capsiceae</taxon>
        <taxon>Capsicum</taxon>
    </lineage>
</organism>
<protein>
    <submittedName>
        <fullName evidence="3">Uncharacterized protein</fullName>
    </submittedName>
</protein>
<dbReference type="InterPro" id="IPR027417">
    <property type="entry name" value="P-loop_NTPase"/>
</dbReference>
<dbReference type="STRING" id="4072.A0A2G2YU27"/>
<sequence length="314" mass="35909">MGFMGQDESWNLFKSAAFANEALPSEFENIVKQIAVKCHGLPLTIVVIAGLLKSKREIEDQESVAKDVKSFVTNEPNERCSHVLELSYNHLTICVKTCLLYFRIFPEDFEIPVKHLMSFLPEIIPSAEAFPATLKKLKLERTILWWSNLDIIAEFPNLEQLESFSIKWCLCNLLPVIIPSAKALPAMLKKLKLYRTDLSWLYLNIIVQLPNLEVLMLMSSACCGQEWYANVRRFNRLKLLLIQNVDLKYWKATNDNFPILESLVLKECRYFKEMTIKSADIHSLDASKAEIVAIPGEANNLRTRVASLQSSVVK</sequence>
<dbReference type="AlphaFoldDB" id="A0A2G2YU27"/>
<dbReference type="Proteomes" id="UP000222542">
    <property type="component" value="Unassembled WGS sequence"/>
</dbReference>
<accession>A0A2G2YU27</accession>
<dbReference type="PANTHER" id="PTHR15140:SF33">
    <property type="entry name" value="LATE BLIGHT RESISTANCE PROTEIN HOMOLOG R1A-3 ISOFORM X1"/>
    <property type="match status" value="1"/>
</dbReference>
<dbReference type="Gramene" id="PHT73233">
    <property type="protein sequence ID" value="PHT73233"/>
    <property type="gene ID" value="T459_24018"/>
</dbReference>
<evidence type="ECO:0000256" key="2">
    <source>
        <dbReference type="ARBA" id="ARBA00022614"/>
    </source>
</evidence>
<dbReference type="PANTHER" id="PTHR15140">
    <property type="entry name" value="TUBULIN-SPECIFIC CHAPERONE E"/>
    <property type="match status" value="1"/>
</dbReference>
<comment type="similarity">
    <text evidence="1">Belongs to the disease resistance NB-LRR family.</text>
</comment>
<dbReference type="Gene3D" id="1.10.8.430">
    <property type="entry name" value="Helical domain of apoptotic protease-activating factors"/>
    <property type="match status" value="1"/>
</dbReference>
<name>A0A2G2YU27_CAPAN</name>
<dbReference type="EMBL" id="AYRZ02000009">
    <property type="protein sequence ID" value="PHT73233.1"/>
    <property type="molecule type" value="Genomic_DNA"/>
</dbReference>
<evidence type="ECO:0000256" key="1">
    <source>
        <dbReference type="ARBA" id="ARBA00008894"/>
    </source>
</evidence>
<keyword evidence="4" id="KW-1185">Reference proteome</keyword>
<keyword evidence="2" id="KW-0433">Leucine-rich repeat</keyword>
<comment type="caution">
    <text evidence="3">The sequence shown here is derived from an EMBL/GenBank/DDBJ whole genome shotgun (WGS) entry which is preliminary data.</text>
</comment>